<dbReference type="EMBL" id="CP018889">
    <property type="protein sequence ID" value="AUI67775.1"/>
    <property type="molecule type" value="Genomic_DNA"/>
</dbReference>
<dbReference type="STRING" id="288004.AL038_02990"/>
<gene>
    <name evidence="1" type="ORF">BLE401_03050</name>
</gene>
<protein>
    <submittedName>
        <fullName evidence="1">Uncharacterized protein</fullName>
    </submittedName>
</protein>
<accession>A0A2N9YBD1</accession>
<name>A0A2N9YBD1_9GAMM</name>
<dbReference type="AlphaFoldDB" id="A0A2N9YBD1"/>
<evidence type="ECO:0000313" key="2">
    <source>
        <dbReference type="Proteomes" id="UP000234271"/>
    </source>
</evidence>
<dbReference type="Proteomes" id="UP000234271">
    <property type="component" value="Chromosome"/>
</dbReference>
<keyword evidence="2" id="KW-1185">Reference proteome</keyword>
<reference evidence="2" key="1">
    <citation type="submission" date="2016-12" db="EMBL/GenBank/DDBJ databases">
        <title>Complete Genome Sequence of Beggiatoa leptomitiformis D-401.</title>
        <authorList>
            <person name="Fomenkov A."/>
            <person name="Vincze T."/>
            <person name="Grabovich M."/>
            <person name="Anton B.P."/>
            <person name="Dubinina G."/>
            <person name="Orlova M."/>
            <person name="Belousova E."/>
            <person name="Roberts R.J."/>
        </authorList>
    </citation>
    <scope>NUCLEOTIDE SEQUENCE [LARGE SCALE GENOMIC DNA]</scope>
    <source>
        <strain evidence="2">D-401</strain>
    </source>
</reference>
<organism evidence="1 2">
    <name type="scientific">Beggiatoa leptomitoformis</name>
    <dbReference type="NCBI Taxonomy" id="288004"/>
    <lineage>
        <taxon>Bacteria</taxon>
        <taxon>Pseudomonadati</taxon>
        <taxon>Pseudomonadota</taxon>
        <taxon>Gammaproteobacteria</taxon>
        <taxon>Thiotrichales</taxon>
        <taxon>Thiotrichaceae</taxon>
        <taxon>Beggiatoa</taxon>
    </lineage>
</organism>
<proteinExistence type="predicted"/>
<dbReference type="KEGG" id="blep:AL038_02990"/>
<sequence length="264" mass="29218">MKLLQTTAVLLFLLIIGYISANEYAPAVTAELRTYVKNTATEWSDEAKRSDPVGYLRFSQEKLEQQKVQLQTVVKEMRAAVQPLAEYIQQTREELAKTAALLNEGKTIYQQATIVGPSEVVSGIKFYGRTYPDVNSFKTQLEVLMQEKMGKESVLAKADTTHKQLTERLISTRLQIHQVEMAINQIAPQIAIVQAATAGNELSKLIGEAEKVTNIALDGFQEPADSYNLIRTTKELVEDAGQHSTIGAVGSVSIELENFLQSGK</sequence>
<evidence type="ECO:0000313" key="1">
    <source>
        <dbReference type="EMBL" id="AUI67775.1"/>
    </source>
</evidence>
<dbReference type="RefSeq" id="WP_062148811.1">
    <property type="nucleotide sequence ID" value="NZ_CP012373.2"/>
</dbReference>